<accession>A0A423TCY1</accession>
<protein>
    <submittedName>
        <fullName evidence="2">Malonyl CoA-acyl carrier protein transacylase</fullName>
    </submittedName>
</protein>
<dbReference type="InterPro" id="IPR052058">
    <property type="entry name" value="Alcohol_O-acetyltransferase"/>
</dbReference>
<dbReference type="Proteomes" id="UP000283509">
    <property type="component" value="Unassembled WGS sequence"/>
</dbReference>
<evidence type="ECO:0000256" key="1">
    <source>
        <dbReference type="SAM" id="MobiDB-lite"/>
    </source>
</evidence>
<dbReference type="AlphaFoldDB" id="A0A423TCY1"/>
<feature type="compositionally biased region" description="Basic residues" evidence="1">
    <location>
        <begin position="412"/>
        <end position="425"/>
    </location>
</feature>
<gene>
    <name evidence="2" type="ORF">C7M84_007156</name>
</gene>
<name>A0A423TCY1_PENVA</name>
<sequence>MKEEIDKEEESQRQLTCKSRRPCELPGRHIHSLSAVAATSSHPLVNIGLVREEYREMEDVGGAWLRAATPMEMMFETAHQKGTLLICYHVILNSSVRLQEEHVVSTGDVQSTMEHLRTYKYNSTAGPLWCARLLRGVEHPDGGLDSSSSPPFVSHLFLGYHHGIVDGVTTMKVCGCLVKLLGDVISGQPISDEEQIGELVSAEETEKLVQAKKLRIETDHEYRETLIREAKSKCSHPRLLRRLYQAPEGTEDRSAQVVRHLDVATTEKFVNKCRAEGLTVHSAFTALANVALVDLLTRKGVIQDSYTICSAHTTNLRRYWPGDTTRALGCHIAPTYLHVETPRNALHLNLKSYLEAGKALEDVALRQLTPRAKAEEREDREDKEENIDAQADYFTSNMGDVTPFLSQGSGTSRRHASRGRCRARGRPLLLPRLPHTFKVVSRTASTSPRGS</sequence>
<dbReference type="EMBL" id="QCYY01001909">
    <property type="protein sequence ID" value="ROT74344.1"/>
    <property type="molecule type" value="Genomic_DNA"/>
</dbReference>
<reference evidence="2 3" key="1">
    <citation type="submission" date="2018-04" db="EMBL/GenBank/DDBJ databases">
        <authorList>
            <person name="Zhang X."/>
            <person name="Yuan J."/>
            <person name="Li F."/>
            <person name="Xiang J."/>
        </authorList>
    </citation>
    <scope>NUCLEOTIDE SEQUENCE [LARGE SCALE GENOMIC DNA]</scope>
    <source>
        <tissue evidence="2">Muscle</tissue>
    </source>
</reference>
<reference evidence="2 3" key="2">
    <citation type="submission" date="2019-01" db="EMBL/GenBank/DDBJ databases">
        <title>The decoding of complex shrimp genome reveals the adaptation for benthos swimmer, frequently molting mechanism and breeding impact on genome.</title>
        <authorList>
            <person name="Sun Y."/>
            <person name="Gao Y."/>
            <person name="Yu Y."/>
        </authorList>
    </citation>
    <scope>NUCLEOTIDE SEQUENCE [LARGE SCALE GENOMIC DNA]</scope>
    <source>
        <tissue evidence="2">Muscle</tissue>
    </source>
</reference>
<feature type="compositionally biased region" description="Polar residues" evidence="1">
    <location>
        <begin position="402"/>
        <end position="411"/>
    </location>
</feature>
<evidence type="ECO:0000313" key="2">
    <source>
        <dbReference type="EMBL" id="ROT74344.1"/>
    </source>
</evidence>
<dbReference type="SUPFAM" id="SSF52777">
    <property type="entry name" value="CoA-dependent acyltransferases"/>
    <property type="match status" value="1"/>
</dbReference>
<keyword evidence="3" id="KW-1185">Reference proteome</keyword>
<dbReference type="PANTHER" id="PTHR28037">
    <property type="entry name" value="ALCOHOL O-ACETYLTRANSFERASE 1-RELATED"/>
    <property type="match status" value="1"/>
</dbReference>
<comment type="caution">
    <text evidence="2">The sequence shown here is derived from an EMBL/GenBank/DDBJ whole genome shotgun (WGS) entry which is preliminary data.</text>
</comment>
<dbReference type="OrthoDB" id="6370308at2759"/>
<dbReference type="PANTHER" id="PTHR28037:SF1">
    <property type="entry name" value="ALCOHOL O-ACETYLTRANSFERASE 1-RELATED"/>
    <property type="match status" value="1"/>
</dbReference>
<proteinExistence type="predicted"/>
<organism evidence="2 3">
    <name type="scientific">Penaeus vannamei</name>
    <name type="common">Whiteleg shrimp</name>
    <name type="synonym">Litopenaeus vannamei</name>
    <dbReference type="NCBI Taxonomy" id="6689"/>
    <lineage>
        <taxon>Eukaryota</taxon>
        <taxon>Metazoa</taxon>
        <taxon>Ecdysozoa</taxon>
        <taxon>Arthropoda</taxon>
        <taxon>Crustacea</taxon>
        <taxon>Multicrustacea</taxon>
        <taxon>Malacostraca</taxon>
        <taxon>Eumalacostraca</taxon>
        <taxon>Eucarida</taxon>
        <taxon>Decapoda</taxon>
        <taxon>Dendrobranchiata</taxon>
        <taxon>Penaeoidea</taxon>
        <taxon>Penaeidae</taxon>
        <taxon>Penaeus</taxon>
    </lineage>
</organism>
<evidence type="ECO:0000313" key="3">
    <source>
        <dbReference type="Proteomes" id="UP000283509"/>
    </source>
</evidence>
<feature type="region of interest" description="Disordered" evidence="1">
    <location>
        <begin position="402"/>
        <end position="427"/>
    </location>
</feature>